<dbReference type="Proteomes" id="UP000593702">
    <property type="component" value="Segment"/>
</dbReference>
<sequence length="345" mass="40355">MSYKLRTAFSALHNAAAERLLDVKLPAFIENVMENERLGKPPLDSTNLNEERIYQYELIYLGKRYVPVLDSMDKYIVENDDVRTFWHDIKNLILLRRVLNFSLLTIERHDLKQLCFPIHTINKINFPIFVHTNKIADPSSIVFQKLMIFYTLQTLGFSSLNYKYQIVPGPKNKVTYVLKDFVFELQLPFLVYLSPETILTKESESLSDFIDKLEPEERNYVLAGSGNSLYETLVVDFTKYLNQKAMFNMRMIQNIYENSPETKHVREGYLYLIKEDDKKPVYMIITQVAEPFIEGYMVYENQPAGGISLIHRVLDRTRDMESATFFKVNFLKSPQTPGVYMINLS</sequence>
<reference evidence="1 2" key="1">
    <citation type="submission" date="2015-04" db="EMBL/GenBank/DDBJ databases">
        <title>Diachasmimorpha longicaudata entomopoxvirus genome.</title>
        <authorList>
            <person name="Coffman K.A."/>
            <person name="Burke G.R."/>
        </authorList>
    </citation>
    <scope>NUCLEOTIDE SEQUENCE [LARGE SCALE GENOMIC DNA]</scope>
</reference>
<proteinExistence type="predicted"/>
<evidence type="ECO:0000313" key="1">
    <source>
        <dbReference type="EMBL" id="AKS26352.1"/>
    </source>
</evidence>
<gene>
    <name evidence="1" type="ORF">DLEV_061</name>
</gene>
<organism evidence="1 2">
    <name type="scientific">Diachasmimorpha longicaudata entomopoxvirus</name>
    <dbReference type="NCBI Taxonomy" id="109981"/>
    <lineage>
        <taxon>Viruses</taxon>
        <taxon>Varidnaviria</taxon>
        <taxon>Bamfordvirae</taxon>
        <taxon>Nucleocytoviricota</taxon>
        <taxon>Pokkesviricetes</taxon>
        <taxon>Chitovirales</taxon>
        <taxon>Poxviridae</taxon>
        <taxon>Entomopoxvirinae</taxon>
        <taxon>Epsilonentomopoxvirus</taxon>
        <taxon>Epsilonentomopoxvirus dlongicaudata</taxon>
        <taxon>Diachasmimorpha entomopoxvirus</taxon>
    </lineage>
</organism>
<dbReference type="EMBL" id="KR095315">
    <property type="protein sequence ID" value="AKS26352.1"/>
    <property type="molecule type" value="Genomic_DNA"/>
</dbReference>
<accession>A0A7R5WCZ5</accession>
<name>A0A7R5WCZ5_9POXV</name>
<keyword evidence="2" id="KW-1185">Reference proteome</keyword>
<evidence type="ECO:0000313" key="2">
    <source>
        <dbReference type="Proteomes" id="UP000593702"/>
    </source>
</evidence>
<protein>
    <submittedName>
        <fullName evidence="1">Putative internal virion protein</fullName>
    </submittedName>
</protein>